<dbReference type="InterPro" id="IPR054416">
    <property type="entry name" value="GST_UstS-like_C"/>
</dbReference>
<dbReference type="InterPro" id="IPR052895">
    <property type="entry name" value="HetReg/Transcr_Mod"/>
</dbReference>
<dbReference type="Pfam" id="PF06985">
    <property type="entry name" value="HET"/>
    <property type="match status" value="1"/>
</dbReference>
<reference evidence="3" key="2">
    <citation type="submission" date="2020-08" db="EMBL/GenBank/DDBJ databases">
        <title>Draft Genome Sequence of Cumin Blight Pathogen Alternaria burnsii.</title>
        <authorList>
            <person name="Feng Z."/>
        </authorList>
    </citation>
    <scope>NUCLEOTIDE SEQUENCE</scope>
    <source>
        <strain evidence="3">CBS107.38</strain>
    </source>
</reference>
<dbReference type="Pfam" id="PF26639">
    <property type="entry name" value="Het-6_barrel"/>
    <property type="match status" value="1"/>
</dbReference>
<dbReference type="GeneID" id="62209240"/>
<evidence type="ECO:0000313" key="3">
    <source>
        <dbReference type="EMBL" id="KAF7670887.1"/>
    </source>
</evidence>
<comment type="caution">
    <text evidence="3">The sequence shown here is derived from an EMBL/GenBank/DDBJ whole genome shotgun (WGS) entry which is preliminary data.</text>
</comment>
<reference evidence="3" key="1">
    <citation type="submission" date="2020-01" db="EMBL/GenBank/DDBJ databases">
        <authorList>
            <person name="Feng Z.H.Z."/>
        </authorList>
    </citation>
    <scope>NUCLEOTIDE SEQUENCE</scope>
    <source>
        <strain evidence="3">CBS107.38</strain>
    </source>
</reference>
<gene>
    <name evidence="3" type="ORF">GT037_011015</name>
</gene>
<evidence type="ECO:0000313" key="4">
    <source>
        <dbReference type="Proteomes" id="UP000596902"/>
    </source>
</evidence>
<dbReference type="Gene3D" id="1.20.1050.10">
    <property type="match status" value="1"/>
</dbReference>
<dbReference type="EMBL" id="JAAABM010000027">
    <property type="protein sequence ID" value="KAF7670887.1"/>
    <property type="molecule type" value="Genomic_DNA"/>
</dbReference>
<protein>
    <recommendedName>
        <fullName evidence="5">Heterokaryon incompatibility domain-containing protein</fullName>
    </recommendedName>
</protein>
<sequence>MLQDPSSNKIIGDSFDIANYLEDTFPDSGGCLFPKDSKGTGLDYESPNKDTMFFAPLTLNEGAKNEAYAKFNTHVDATFSAHVILVSQYMPFNPETAEAVKAQMCKRAHLESWDSVSIQGEAREQLKVAFKAALKSLADFFVVNEGGPFLEGEKANYADLIVGGWLNMLAKCMPKEEWEDFKEWHGGIMSSQLEYRPLADDEFRLLTLLPAASLSAPLRVQIFHSNVCTPQESYAALSYTWASKLEGNDDSNGEVFESVDIDGHKTSLHQNLAMALRSIRLEVPQCIWADAICIDQSNTAERNVQVTLMRQIFSNATSVLAWLGPAAEGSDLAMNFLAHLARHSRKEHIGAWLGNEGMHPCYYSTWEGLRALMARNWWKRAWIVQEFALAQNVIFICGNHRLSADDLEAADRLIFMEFTPSKNERVTALVKAVDINPRVLDPARNLISLRRRLQKGETLSALATLQMTRLTEASDPRDHLFAKIGLSGRELVDLCPPDYDAEPENIWFTFLSEYIKQKRDLYVICMAGMQPRTYSHLPSWLPDWGPSKPQYMLCSLFTGDKGQWPFFEASGGAGAVATISSKRIQADTVLRCLGVVVDTVDGVAGDPWWTERPSSLRQSRCEKNAYGTEAGAFEALCRTVTANTNRMDSWSAPPTEFKTIFAKRWQELRTSTAAYELDPQQPLPLPFYARASGFERAWRSMRGLKFDGVDLQQLVETGLAAEQYDHSTSASSNPLWTALEHSAGQACFERFVFTTSGGYLGIGSSTTEPGDKVVILLGCKVPVVLRPLDQGGYKLIGESYVDGMMYGEMMMEEVGQGISSTSIEYVDIL</sequence>
<keyword evidence="4" id="KW-1185">Reference proteome</keyword>
<dbReference type="RefSeq" id="XP_038781272.1">
    <property type="nucleotide sequence ID" value="XM_038936062.1"/>
</dbReference>
<dbReference type="AlphaFoldDB" id="A0A8H7ECG3"/>
<dbReference type="Pfam" id="PF22041">
    <property type="entry name" value="GST_C_7"/>
    <property type="match status" value="1"/>
</dbReference>
<dbReference type="SUPFAM" id="SSF47616">
    <property type="entry name" value="GST C-terminal domain-like"/>
    <property type="match status" value="1"/>
</dbReference>
<name>A0A8H7ECG3_9PLEO</name>
<dbReference type="PANTHER" id="PTHR24148">
    <property type="entry name" value="ANKYRIN REPEAT DOMAIN-CONTAINING PROTEIN 39 HOMOLOG-RELATED"/>
    <property type="match status" value="1"/>
</dbReference>
<dbReference type="PANTHER" id="PTHR24148:SF64">
    <property type="entry name" value="HETEROKARYON INCOMPATIBILITY DOMAIN-CONTAINING PROTEIN"/>
    <property type="match status" value="1"/>
</dbReference>
<accession>A0A8H7ECG3</accession>
<dbReference type="InterPro" id="IPR010730">
    <property type="entry name" value="HET"/>
</dbReference>
<organism evidence="3 4">
    <name type="scientific">Alternaria burnsii</name>
    <dbReference type="NCBI Taxonomy" id="1187904"/>
    <lineage>
        <taxon>Eukaryota</taxon>
        <taxon>Fungi</taxon>
        <taxon>Dikarya</taxon>
        <taxon>Ascomycota</taxon>
        <taxon>Pezizomycotina</taxon>
        <taxon>Dothideomycetes</taxon>
        <taxon>Pleosporomycetidae</taxon>
        <taxon>Pleosporales</taxon>
        <taxon>Pleosporineae</taxon>
        <taxon>Pleosporaceae</taxon>
        <taxon>Alternaria</taxon>
        <taxon>Alternaria sect. Alternaria</taxon>
    </lineage>
</organism>
<dbReference type="InterPro" id="IPR036282">
    <property type="entry name" value="Glutathione-S-Trfase_C_sf"/>
</dbReference>
<feature type="domain" description="Glutathione S-transferase UstS-like C-terminal" evidence="2">
    <location>
        <begin position="114"/>
        <end position="191"/>
    </location>
</feature>
<dbReference type="Proteomes" id="UP000596902">
    <property type="component" value="Unassembled WGS sequence"/>
</dbReference>
<evidence type="ECO:0000259" key="2">
    <source>
        <dbReference type="Pfam" id="PF22041"/>
    </source>
</evidence>
<proteinExistence type="predicted"/>
<feature type="domain" description="Heterokaryon incompatibility" evidence="1">
    <location>
        <begin position="234"/>
        <end position="386"/>
    </location>
</feature>
<evidence type="ECO:0000259" key="1">
    <source>
        <dbReference type="Pfam" id="PF06985"/>
    </source>
</evidence>
<evidence type="ECO:0008006" key="5">
    <source>
        <dbReference type="Google" id="ProtNLM"/>
    </source>
</evidence>